<accession>A0A177UQU6</accession>
<feature type="compositionally biased region" description="Basic and acidic residues" evidence="3">
    <location>
        <begin position="612"/>
        <end position="627"/>
    </location>
</feature>
<dbReference type="Gene3D" id="2.30.30.40">
    <property type="entry name" value="SH3 Domains"/>
    <property type="match status" value="1"/>
</dbReference>
<keyword evidence="8" id="KW-1185">Reference proteome</keyword>
<evidence type="ECO:0000313" key="8">
    <source>
        <dbReference type="Proteomes" id="UP000836402"/>
    </source>
</evidence>
<organism evidence="6 7">
    <name type="scientific">Tilletia caries</name>
    <name type="common">wheat bunt fungus</name>
    <dbReference type="NCBI Taxonomy" id="13290"/>
    <lineage>
        <taxon>Eukaryota</taxon>
        <taxon>Fungi</taxon>
        <taxon>Dikarya</taxon>
        <taxon>Basidiomycota</taxon>
        <taxon>Ustilaginomycotina</taxon>
        <taxon>Exobasidiomycetes</taxon>
        <taxon>Tilletiales</taxon>
        <taxon>Tilletiaceae</taxon>
        <taxon>Tilletia</taxon>
    </lineage>
</organism>
<feature type="compositionally biased region" description="Low complexity" evidence="3">
    <location>
        <begin position="396"/>
        <end position="408"/>
    </location>
</feature>
<feature type="compositionally biased region" description="Low complexity" evidence="3">
    <location>
        <begin position="330"/>
        <end position="348"/>
    </location>
</feature>
<feature type="compositionally biased region" description="Basic and acidic residues" evidence="3">
    <location>
        <begin position="1158"/>
        <end position="1173"/>
    </location>
</feature>
<feature type="compositionally biased region" description="Polar residues" evidence="3">
    <location>
        <begin position="120"/>
        <end position="133"/>
    </location>
</feature>
<name>A0A177UQU6_9BASI</name>
<dbReference type="EMBL" id="CAJHJG010000227">
    <property type="protein sequence ID" value="CAD6899593.1"/>
    <property type="molecule type" value="Genomic_DNA"/>
</dbReference>
<feature type="compositionally biased region" description="Acidic residues" evidence="3">
    <location>
        <begin position="1147"/>
        <end position="1157"/>
    </location>
</feature>
<feature type="region of interest" description="Disordered" evidence="3">
    <location>
        <begin position="1054"/>
        <end position="1243"/>
    </location>
</feature>
<dbReference type="SMART" id="SM00326">
    <property type="entry name" value="SH3"/>
    <property type="match status" value="1"/>
</dbReference>
<feature type="compositionally biased region" description="Low complexity" evidence="3">
    <location>
        <begin position="1217"/>
        <end position="1232"/>
    </location>
</feature>
<dbReference type="Proteomes" id="UP000836402">
    <property type="component" value="Unassembled WGS sequence"/>
</dbReference>
<feature type="region of interest" description="Disordered" evidence="3">
    <location>
        <begin position="37"/>
        <end position="1041"/>
    </location>
</feature>
<evidence type="ECO:0000313" key="6">
    <source>
        <dbReference type="EMBL" id="KAE8261915.1"/>
    </source>
</evidence>
<feature type="compositionally biased region" description="Pro residues" evidence="3">
    <location>
        <begin position="817"/>
        <end position="830"/>
    </location>
</feature>
<gene>
    <name evidence="6" type="ORF">A4X03_0g2865</name>
    <name evidence="5" type="ORF">JKIAZH3_G8037</name>
</gene>
<evidence type="ECO:0000259" key="4">
    <source>
        <dbReference type="PROSITE" id="PS50002"/>
    </source>
</evidence>
<feature type="compositionally biased region" description="Acidic residues" evidence="3">
    <location>
        <begin position="45"/>
        <end position="58"/>
    </location>
</feature>
<dbReference type="InterPro" id="IPR001452">
    <property type="entry name" value="SH3_domain"/>
</dbReference>
<comment type="caution">
    <text evidence="6">The sequence shown here is derived from an EMBL/GenBank/DDBJ whole genome shotgun (WGS) entry which is preliminary data.</text>
</comment>
<feature type="compositionally biased region" description="Low complexity" evidence="3">
    <location>
        <begin position="975"/>
        <end position="990"/>
    </location>
</feature>
<feature type="compositionally biased region" description="Acidic residues" evidence="3">
    <location>
        <begin position="764"/>
        <end position="778"/>
    </location>
</feature>
<feature type="domain" description="SH3" evidence="4">
    <location>
        <begin position="6"/>
        <end position="81"/>
    </location>
</feature>
<evidence type="ECO:0000256" key="1">
    <source>
        <dbReference type="ARBA" id="ARBA00022443"/>
    </source>
</evidence>
<dbReference type="Pfam" id="PF07653">
    <property type="entry name" value="SH3_2"/>
    <property type="match status" value="1"/>
</dbReference>
<keyword evidence="1 2" id="KW-0728">SH3 domain</keyword>
<reference evidence="5" key="3">
    <citation type="submission" date="2020-10" db="EMBL/GenBank/DDBJ databases">
        <authorList>
            <person name="Sedaghatjoo S."/>
        </authorList>
    </citation>
    <scope>NUCLEOTIDE SEQUENCE</scope>
    <source>
        <strain evidence="5">AZH3</strain>
    </source>
</reference>
<feature type="compositionally biased region" description="Pro residues" evidence="3">
    <location>
        <begin position="1178"/>
        <end position="1196"/>
    </location>
</feature>
<dbReference type="SUPFAM" id="SSF50044">
    <property type="entry name" value="SH3-domain"/>
    <property type="match status" value="1"/>
</dbReference>
<feature type="compositionally biased region" description="Low complexity" evidence="3">
    <location>
        <begin position="226"/>
        <end position="254"/>
    </location>
</feature>
<protein>
    <recommendedName>
        <fullName evidence="4">SH3 domain-containing protein</fullName>
    </recommendedName>
</protein>
<dbReference type="InterPro" id="IPR036028">
    <property type="entry name" value="SH3-like_dom_sf"/>
</dbReference>
<reference evidence="6" key="2">
    <citation type="journal article" date="2019" name="IMA Fungus">
        <title>Genome sequencing and comparison of five Tilletia species to identify candidate genes for the detection of regulated species infecting wheat.</title>
        <authorList>
            <person name="Nguyen H.D.T."/>
            <person name="Sultana T."/>
            <person name="Kesanakurti P."/>
            <person name="Hambleton S."/>
        </authorList>
    </citation>
    <scope>NUCLEOTIDE SEQUENCE</scope>
    <source>
        <strain evidence="6">DAOMC 238032</strain>
    </source>
</reference>
<dbReference type="PROSITE" id="PS50002">
    <property type="entry name" value="SH3"/>
    <property type="match status" value="1"/>
</dbReference>
<feature type="compositionally biased region" description="Low complexity" evidence="3">
    <location>
        <begin position="548"/>
        <end position="570"/>
    </location>
</feature>
<proteinExistence type="predicted"/>
<feature type="compositionally biased region" description="Low complexity" evidence="3">
    <location>
        <begin position="520"/>
        <end position="529"/>
    </location>
</feature>
<dbReference type="InterPro" id="IPR057402">
    <property type="entry name" value="AIM3_BBC1_C"/>
</dbReference>
<feature type="compositionally biased region" description="Polar residues" evidence="3">
    <location>
        <begin position="384"/>
        <end position="395"/>
    </location>
</feature>
<feature type="compositionally biased region" description="Low complexity" evidence="3">
    <location>
        <begin position="452"/>
        <end position="467"/>
    </location>
</feature>
<evidence type="ECO:0000313" key="5">
    <source>
        <dbReference type="EMBL" id="CAD6899593.1"/>
    </source>
</evidence>
<feature type="compositionally biased region" description="Polar residues" evidence="3">
    <location>
        <begin position="91"/>
        <end position="108"/>
    </location>
</feature>
<dbReference type="Proteomes" id="UP000077671">
    <property type="component" value="Unassembled WGS sequence"/>
</dbReference>
<feature type="compositionally biased region" description="Acidic residues" evidence="3">
    <location>
        <begin position="789"/>
        <end position="806"/>
    </location>
</feature>
<feature type="compositionally biased region" description="Pro residues" evidence="3">
    <location>
        <begin position="839"/>
        <end position="860"/>
    </location>
</feature>
<feature type="compositionally biased region" description="Pro residues" evidence="3">
    <location>
        <begin position="1077"/>
        <end position="1087"/>
    </location>
</feature>
<reference evidence="6" key="1">
    <citation type="submission" date="2016-04" db="EMBL/GenBank/DDBJ databases">
        <authorList>
            <person name="Nguyen H.D."/>
            <person name="Kesanakurti P."/>
            <person name="Cullis J."/>
            <person name="Levesque C.A."/>
            <person name="Hambleton S."/>
        </authorList>
    </citation>
    <scope>NUCLEOTIDE SEQUENCE</scope>
    <source>
        <strain evidence="6">DAOMC 238032</strain>
    </source>
</reference>
<sequence>MPDQHAFPYIAKATLKYRSPHEQDLTFAKGESIRVLSAAPKREEDDADDDDDDDDDWLVGESLDGSRKGTFPAGFVAYERLDEQGDAANAGPTSTATTSDQLQQQPEAGSQPGAEGLKTESITVPKTSVATQDESGESSAAVAKEDARHLADEDDDLPVPVHASEPVPAPEAIPTSIPSMEFAPPPPLPEPLRATIGQLSLPTDDKPKSQVAETADAPPTPIDIEPTTVVATPPVAITSQPLTTTPKPSGPSSSFRNRIAAFNKPVEPGGAAPPPVPRGKPGGWKRPVLPTEGSAPAPLLPGKPPALANRPVVKPAPPPSQDADKASEPTAGHTAEGAQATTTAAETATSEERKGLSAADAKSSITMSLKERMAALQRGALSPESASDDPTSAPTAGSQSLGASGGAAHPRPPIPGKLSLEKRSIAMLDPGLGPTPPSAALSAISPTTEPISADSAADSGKADAAGATDQASVAGQAPAKQQEGPAEPVGALETTAGGDDGDAAAEPAASTPEEEEAQRRAAIAQRMARLGGRKVGAPGMGMFGQPMPAGGVPPVSPSDSKPSAASADNAVTEDAGLIASDGGTAVEAGAKTSEGTAQDESALAKALNNERSAVEAKADIPAKDETAKSPTSDQVEGAQTLLAVPRRAGPPRRKKGPAPTPPTAAAVAAPSVDNVSEEEAPPSRKTTAENDESPTPALPEESQVDRPVATPLEENLTEPVTREVKGTSLEEQAPESAETELGGEVQPEEAVPPAIKEAHRTTDIGDEEQEATSQDQEDAPSATTPVADQLEEAAEAQDDPEPESESFGDGHRASIVPPRPMSIPPPPPVRPSSVTVPVASPPPLGSRPPLPPMSPAPPVPVVYSADVSKEDQDIGNDAPSEPEKDQQESGIAAAPPSGLVRPQAKLGTTVPLSDAEEKEVAAIESIQEPEQPVATSTEAEAHPETAGSELTEEEEEADRRARIARRMAALGGQRMGALPGMMPAFGAPMPRRTTPKPPGQDDQAARGGGEMGRSESEAAESGPALRSMSGHSPVPGGVVIPGLIPTIIQSGAVVAEPHASEGGAGEHEQVSRLASPPALPTSPPPRLPRAASRSSTQISTGESGSIGRPPSTRPVIPAGMPPPPPPAAAAPPLPPSTPSRLDREEQTNEDEDEAETYEAEKDAEVPPPIRRDSVPALPMSPPPPPPPGKTPPPPARSPFVAPMSPPPPAPSSGGGASFAASAAAAPSAQFPPRQEGRIVSARQNARDLDLMPDSRWWRRGLKNLPPTLSDRVDTITRVNEQVISEANGEVKHIVAIHVLFQDYSQTVVDLDYVDGDAEERYTTLSQRHLFPPVPPDGSTLVKWYRDIGAFIGAQADQLVSTKETRVVGDGSGYALPASLIGASPSRALGPVGASFGAMILHKAGPTVLEAGPDDVRAGDIVVLYGTEFKGKKAALSSYHNTYGSAREPAFGVVVENETKKNKLRIAIQSAGSGGKRGAAGVEEMSLRMDDLRAGVLKAFRVAPAQGWLEDW</sequence>
<evidence type="ECO:0000256" key="3">
    <source>
        <dbReference type="SAM" id="MobiDB-lite"/>
    </source>
</evidence>
<dbReference type="EMBL" id="LWDD02000303">
    <property type="protein sequence ID" value="KAE8261915.1"/>
    <property type="molecule type" value="Genomic_DNA"/>
</dbReference>
<dbReference type="Pfam" id="PF25459">
    <property type="entry name" value="AIM3_BBC1_C"/>
    <property type="match status" value="1"/>
</dbReference>
<feature type="compositionally biased region" description="Pro residues" evidence="3">
    <location>
        <begin position="1119"/>
        <end position="1137"/>
    </location>
</feature>
<evidence type="ECO:0000256" key="2">
    <source>
        <dbReference type="PROSITE-ProRule" id="PRU00192"/>
    </source>
</evidence>
<evidence type="ECO:0000313" key="7">
    <source>
        <dbReference type="Proteomes" id="UP000077671"/>
    </source>
</evidence>